<dbReference type="PROSITE" id="PS50824">
    <property type="entry name" value="DAPIN"/>
    <property type="match status" value="1"/>
</dbReference>
<reference evidence="14" key="2">
    <citation type="submission" date="2025-08" db="UniProtKB">
        <authorList>
            <consortium name="Ensembl"/>
        </authorList>
    </citation>
    <scope>IDENTIFICATION</scope>
</reference>
<evidence type="ECO:0000313" key="15">
    <source>
        <dbReference type="Proteomes" id="UP001501920"/>
    </source>
</evidence>
<dbReference type="Pfam" id="PF02758">
    <property type="entry name" value="PYRIN"/>
    <property type="match status" value="1"/>
</dbReference>
<dbReference type="SUPFAM" id="SSF47986">
    <property type="entry name" value="DEATH domain"/>
    <property type="match status" value="4"/>
</dbReference>
<comment type="similarity">
    <text evidence="2">Belongs to the TRAFAC class TrmE-Era-EngA-EngB-Septin-like GTPase superfamily. AIG1/Toc34/Toc159-like paraseptin GTPase family. IAN subfamily.</text>
</comment>
<feature type="compositionally biased region" description="Basic residues" evidence="9">
    <location>
        <begin position="1"/>
        <end position="14"/>
    </location>
</feature>
<dbReference type="GO" id="GO:0061702">
    <property type="term" value="C:canonical inflammasome complex"/>
    <property type="evidence" value="ECO:0007669"/>
    <property type="project" value="UniProtKB-SubCell"/>
</dbReference>
<dbReference type="InterPro" id="IPR025307">
    <property type="entry name" value="FIIND_dom"/>
</dbReference>
<dbReference type="FunFam" id="3.40.50.300:FF:001809">
    <property type="entry name" value="Si:ch1073-365p7.2"/>
    <property type="match status" value="1"/>
</dbReference>
<dbReference type="Pfam" id="PF23679">
    <property type="entry name" value="UPA-FIIND"/>
    <property type="match status" value="1"/>
</dbReference>
<evidence type="ECO:0000259" key="12">
    <source>
        <dbReference type="PROSITE" id="PS51720"/>
    </source>
</evidence>
<dbReference type="Pfam" id="PF04548">
    <property type="entry name" value="AIG1"/>
    <property type="match status" value="1"/>
</dbReference>
<feature type="domain" description="CARD" evidence="10">
    <location>
        <begin position="869"/>
        <end position="959"/>
    </location>
</feature>
<name>A0AAR2JJG0_PYGNA</name>
<dbReference type="InterPro" id="IPR011029">
    <property type="entry name" value="DEATH-like_dom_sf"/>
</dbReference>
<dbReference type="AlphaFoldDB" id="A0AAR2JJG0"/>
<dbReference type="SUPFAM" id="SSF52540">
    <property type="entry name" value="P-loop containing nucleoside triphosphate hydrolases"/>
    <property type="match status" value="1"/>
</dbReference>
<dbReference type="GO" id="GO:0005525">
    <property type="term" value="F:GTP binding"/>
    <property type="evidence" value="ECO:0007669"/>
    <property type="project" value="InterPro"/>
</dbReference>
<keyword evidence="8" id="KW-1271">Inflammasome</keyword>
<keyword evidence="5" id="KW-0547">Nucleotide-binding</keyword>
<dbReference type="PROSITE" id="PS51830">
    <property type="entry name" value="FIIND"/>
    <property type="match status" value="1"/>
</dbReference>
<dbReference type="GO" id="GO:0006954">
    <property type="term" value="P:inflammatory response"/>
    <property type="evidence" value="ECO:0007669"/>
    <property type="project" value="UniProtKB-KW"/>
</dbReference>
<evidence type="ECO:0000259" key="10">
    <source>
        <dbReference type="PROSITE" id="PS50209"/>
    </source>
</evidence>
<evidence type="ECO:0000256" key="9">
    <source>
        <dbReference type="SAM" id="MobiDB-lite"/>
    </source>
</evidence>
<evidence type="ECO:0000256" key="6">
    <source>
        <dbReference type="ARBA" id="ARBA00022859"/>
    </source>
</evidence>
<dbReference type="InterPro" id="IPR001315">
    <property type="entry name" value="CARD"/>
</dbReference>
<feature type="domain" description="CARD" evidence="10">
    <location>
        <begin position="443"/>
        <end position="526"/>
    </location>
</feature>
<dbReference type="Pfam" id="PF13553">
    <property type="entry name" value="FIIND"/>
    <property type="match status" value="1"/>
</dbReference>
<evidence type="ECO:0000256" key="7">
    <source>
        <dbReference type="ARBA" id="ARBA00023198"/>
    </source>
</evidence>
<dbReference type="Proteomes" id="UP001501920">
    <property type="component" value="Chromosome 23"/>
</dbReference>
<evidence type="ECO:0000259" key="13">
    <source>
        <dbReference type="PROSITE" id="PS51830"/>
    </source>
</evidence>
<dbReference type="InterPro" id="IPR027417">
    <property type="entry name" value="P-loop_NTPase"/>
</dbReference>
<evidence type="ECO:0000256" key="5">
    <source>
        <dbReference type="ARBA" id="ARBA00022741"/>
    </source>
</evidence>
<evidence type="ECO:0008006" key="16">
    <source>
        <dbReference type="Google" id="ProtNLM"/>
    </source>
</evidence>
<dbReference type="GO" id="GO:0045087">
    <property type="term" value="P:innate immune response"/>
    <property type="evidence" value="ECO:0007669"/>
    <property type="project" value="UniProtKB-KW"/>
</dbReference>
<dbReference type="PROSITE" id="PS50209">
    <property type="entry name" value="CARD"/>
    <property type="match status" value="3"/>
</dbReference>
<evidence type="ECO:0000313" key="14">
    <source>
        <dbReference type="Ensembl" id="ENSPNAP00000050442.1"/>
    </source>
</evidence>
<feature type="domain" description="Pyrin" evidence="11">
    <location>
        <begin position="349"/>
        <end position="437"/>
    </location>
</feature>
<organism evidence="14 15">
    <name type="scientific">Pygocentrus nattereri</name>
    <name type="common">Red-bellied piranha</name>
    <dbReference type="NCBI Taxonomy" id="42514"/>
    <lineage>
        <taxon>Eukaryota</taxon>
        <taxon>Metazoa</taxon>
        <taxon>Chordata</taxon>
        <taxon>Craniata</taxon>
        <taxon>Vertebrata</taxon>
        <taxon>Euteleostomi</taxon>
        <taxon>Actinopterygii</taxon>
        <taxon>Neopterygii</taxon>
        <taxon>Teleostei</taxon>
        <taxon>Ostariophysi</taxon>
        <taxon>Characiformes</taxon>
        <taxon>Characoidei</taxon>
        <taxon>Pygocentrus</taxon>
    </lineage>
</organism>
<evidence type="ECO:0000256" key="3">
    <source>
        <dbReference type="ARBA" id="ARBA00022490"/>
    </source>
</evidence>
<evidence type="ECO:0000256" key="2">
    <source>
        <dbReference type="ARBA" id="ARBA00008535"/>
    </source>
</evidence>
<feature type="domain" description="AIG1-type G" evidence="12">
    <location>
        <begin position="31"/>
        <end position="230"/>
    </location>
</feature>
<dbReference type="SMART" id="SM01289">
    <property type="entry name" value="PYRIN"/>
    <property type="match status" value="1"/>
</dbReference>
<dbReference type="InterPro" id="IPR051249">
    <property type="entry name" value="NLRP_Inflammasome"/>
</dbReference>
<sequence length="963" mass="110185">MLKAKKNPKVKVKKMGGQMGRGPRSGSEHHLSELRILLVGNAESGRSSAGNTILNREEFELKSTSQCVKRQREVAGRHITVVEAPGWKKTKPGLHQPKLLQQEMESALSLCSPGPHAVLLVVNLDKKCENVDVSELQENLELLTLRVWSHTLVLFTCGDCLGDTPIEKYIESEGKELQWLVEKCRNRYHVLNNENRSDDTQVTELLEKIEEMVAANRGRPFELDRKILQEVEEKKKGYDQRKFLRSKMGAEFVDEYRNMLIQRVSSVMGIADHLQSKKMIPAEIHANIQTGKTSQDQMRILYRALDSGGRAAKEEFYEILKTMMPSLVSELEAGPRTSNEVKTKSEEHLENKIKYDLRWALNHLDEADLKKFKNNLCDCWLEPRLHHNVKRLRNNMDLADLLINTFTARNAVQVTMEILRMIGHKRIAERLKWAIELSLFSFFVEENREKLIQRVSSVMEIADQLKRRDMITDEMYSSIQTAKTPEEQMKILYSALDSGGRAVKVEFYKILQRMEPLLLHELAEHSDIFSSYISTLTQSDTKDVIKKLKHHKYIHTTSDCELIPERKHKPSCHPHEYQPTLSLMDEEIFNPETVEKSQGDKITSSYRFLCHHAGHFQCKVTGLVFVMEGEGEVLYKIEPWDTQQLDGLGKMTRAGPLYNIECCKGPISHLHLPHCEIIDDTEENKVKQAVAHFTDDNVEIITPLQVTSTHVIIRIQGLSLLGIISDLRDLLFKPHLINAQVLLFYKTLAVTQSVNILYIHLLPGNIPTDEVIKKRKSIKYIETTSKCQLIPGRKYKPSCHPHEYQPTVETFDIDLHLTSLNFHATFEVFLDCETKNARIGLLDEYGREVWEPRRVFLTADTSAEATSPKVAAAVKFVDEHRPAIIQRISSVKEIADDLLSKKIISEEMNNKIRGEKTSQDQMRILYDGLNSGGAAVKAEFYEILKVKLQSLVDELEAGSSKTQ</sequence>
<evidence type="ECO:0000259" key="11">
    <source>
        <dbReference type="PROSITE" id="PS50824"/>
    </source>
</evidence>
<evidence type="ECO:0000256" key="8">
    <source>
        <dbReference type="ARBA" id="ARBA00023233"/>
    </source>
</evidence>
<keyword evidence="6" id="KW-0391">Immunity</keyword>
<proteinExistence type="inferred from homology"/>
<dbReference type="InterPro" id="IPR004020">
    <property type="entry name" value="DAPIN"/>
</dbReference>
<keyword evidence="15" id="KW-1185">Reference proteome</keyword>
<dbReference type="PANTHER" id="PTHR46985">
    <property type="entry name" value="NACHT, LRR AND PYD DOMAINS-CONTAINING PROTEIN 1"/>
    <property type="match status" value="1"/>
</dbReference>
<dbReference type="Pfam" id="PF00619">
    <property type="entry name" value="CARD"/>
    <property type="match status" value="3"/>
</dbReference>
<dbReference type="InterPro" id="IPR033516">
    <property type="entry name" value="CARD8/ASC/NALP1_CARD"/>
</dbReference>
<reference evidence="14" key="3">
    <citation type="submission" date="2025-09" db="UniProtKB">
        <authorList>
            <consortium name="Ensembl"/>
        </authorList>
    </citation>
    <scope>IDENTIFICATION</scope>
</reference>
<feature type="domain" description="FIIND" evidence="13">
    <location>
        <begin position="585"/>
        <end position="869"/>
    </location>
</feature>
<dbReference type="CDD" id="cd08330">
    <property type="entry name" value="CARD_ASC_NALP1"/>
    <property type="match status" value="2"/>
</dbReference>
<dbReference type="InterPro" id="IPR006703">
    <property type="entry name" value="G_AIG1"/>
</dbReference>
<dbReference type="GeneTree" id="ENSGT00730000111912"/>
<dbReference type="Ensembl" id="ENSPNAT00000078537.1">
    <property type="protein sequence ID" value="ENSPNAP00000050442.1"/>
    <property type="gene ID" value="ENSPNAG00000012095.2"/>
</dbReference>
<dbReference type="PANTHER" id="PTHR46985:SF2">
    <property type="entry name" value="APOPTOSIS-ASSOCIATED SPECK-LIKE PROTEIN CONTAINING A CARD"/>
    <property type="match status" value="1"/>
</dbReference>
<dbReference type="Gene3D" id="3.40.50.300">
    <property type="entry name" value="P-loop containing nucleotide triphosphate hydrolases"/>
    <property type="match status" value="1"/>
</dbReference>
<dbReference type="PROSITE" id="PS51720">
    <property type="entry name" value="G_AIG1"/>
    <property type="match status" value="1"/>
</dbReference>
<evidence type="ECO:0000256" key="1">
    <source>
        <dbReference type="ARBA" id="ARBA00004110"/>
    </source>
</evidence>
<keyword evidence="4" id="KW-0399">Innate immunity</keyword>
<feature type="region of interest" description="Disordered" evidence="9">
    <location>
        <begin position="1"/>
        <end position="29"/>
    </location>
</feature>
<evidence type="ECO:0000256" key="4">
    <source>
        <dbReference type="ARBA" id="ARBA00022588"/>
    </source>
</evidence>
<protein>
    <recommendedName>
        <fullName evidence="16">AIG1-type G domain-containing protein</fullName>
    </recommendedName>
</protein>
<feature type="domain" description="CARD" evidence="10">
    <location>
        <begin position="245"/>
        <end position="335"/>
    </location>
</feature>
<accession>A0AAR2JJG0</accession>
<reference evidence="14 15" key="1">
    <citation type="submission" date="2020-10" db="EMBL/GenBank/DDBJ databases">
        <title>Pygocentrus nattereri (red-bellied piranha) genome, fPygNat1, primary haplotype.</title>
        <authorList>
            <person name="Myers G."/>
            <person name="Meyer A."/>
            <person name="Karagic N."/>
            <person name="Pippel M."/>
            <person name="Winkler S."/>
            <person name="Tracey A."/>
            <person name="Wood J."/>
            <person name="Formenti G."/>
            <person name="Howe K."/>
            <person name="Fedrigo O."/>
            <person name="Jarvis E.D."/>
        </authorList>
    </citation>
    <scope>NUCLEOTIDE SEQUENCE [LARGE SCALE GENOMIC DNA]</scope>
</reference>
<comment type="subcellular location">
    <subcellularLocation>
        <location evidence="1">Inflammasome</location>
    </subcellularLocation>
</comment>
<dbReference type="Gene3D" id="1.10.533.10">
    <property type="entry name" value="Death Domain, Fas"/>
    <property type="match status" value="4"/>
</dbReference>
<keyword evidence="7" id="KW-0395">Inflammatory response</keyword>
<keyword evidence="3" id="KW-0963">Cytoplasm</keyword>
<dbReference type="GO" id="GO:0042981">
    <property type="term" value="P:regulation of apoptotic process"/>
    <property type="evidence" value="ECO:0007669"/>
    <property type="project" value="InterPro"/>
</dbReference>